<dbReference type="GO" id="GO:0032039">
    <property type="term" value="C:integrator complex"/>
    <property type="evidence" value="ECO:0007669"/>
    <property type="project" value="InterPro"/>
</dbReference>
<evidence type="ECO:0000256" key="2">
    <source>
        <dbReference type="ARBA" id="ARBA00004496"/>
    </source>
</evidence>
<evidence type="ECO:0000256" key="4">
    <source>
        <dbReference type="ARBA" id="ARBA00023242"/>
    </source>
</evidence>
<accession>A0A4P1R9H5</accession>
<evidence type="ECO:0000256" key="3">
    <source>
        <dbReference type="ARBA" id="ARBA00022490"/>
    </source>
</evidence>
<dbReference type="STRING" id="3871.A0A4P1R9H5"/>
<sequence length="807" mass="89629">MQQGDQTFISLRPGGGRSGAAGTRFLAPRFDSSLAAIPAFGSFSSDPSLSNVAPSIKGFMFPEIECPNSWWGTKPFRDNVLPEVLALLFVHFSSSLATSHSYLLQEARGHMKFTCLSKGGGFHLPPCHMLNFCGIRILMDCPLDLSALIAFSPVPTAFDALPFEESNNNEANDLLNSNVGSEKRQKIEKHLDAKSLIFEEPWYKTVKNLHLWNISFIDVVLISSPMGILGLPFITRMKGFSAKVYVTEASARLGQLMMEDLVSMHAELRQFYGSEKSDFPPWLRQEELEMLPSVLREIICGREGVDLGGWMPLYSAADVKDCILKVHTLKYAEEACYNGTVVIKAFSSGVEIGSCNWVLNGPKGDIAYLSSSSFISAHAMSFDYRGLHGTNALIYSDFSSLCDTQDVEEGDNYSVPTADKLLPMSFQNFDEFNLNSDENLEEKEKLIFISSCAIECVKGGGSVLIPVNRLGTILQLLEEIATSLDASALKIPVYIFSSVAEELLAFLNIIPEWLCKQRQERLFAGELLFAYVKLLKEKRIHVVPAIHAHKLLMNWQEPCIVFCGHWSLRIGPAVHLLRCWCGDPKSLLILEDVLNPELALLPFQPIAMKVLQCVFSSGIGLRKVQPLLQTLQPKTVLFPEDLRFQINFPSEKPFSVLHYTEAETLEVSCQKNSSELKIAKDLASHLYRITFKNQQIEICRLKGELFMENARYHLLPDNDPKHSISRSLVHCSLPDSEKLLAALSKVGINASLEPASDTESQTLCILHTQDPCKALIEIGTTSAVITTADENVASLIYKVVDNIFGGV</sequence>
<feature type="domain" description="Beta-Casp" evidence="5">
    <location>
        <begin position="473"/>
        <end position="594"/>
    </location>
</feature>
<dbReference type="SMART" id="SM01027">
    <property type="entry name" value="Beta-Casp"/>
    <property type="match status" value="1"/>
</dbReference>
<dbReference type="Gene3D" id="3.40.50.10890">
    <property type="match status" value="1"/>
</dbReference>
<dbReference type="AlphaFoldDB" id="A0A4P1R9H5"/>
<evidence type="ECO:0000256" key="1">
    <source>
        <dbReference type="ARBA" id="ARBA00004123"/>
    </source>
</evidence>
<keyword evidence="7" id="KW-1185">Reference proteome</keyword>
<dbReference type="Gramene" id="OIW05231">
    <property type="protein sequence ID" value="OIW05231"/>
    <property type="gene ID" value="TanjilG_21216"/>
</dbReference>
<evidence type="ECO:0000313" key="7">
    <source>
        <dbReference type="Proteomes" id="UP000188354"/>
    </source>
</evidence>
<dbReference type="GO" id="GO:0005737">
    <property type="term" value="C:cytoplasm"/>
    <property type="evidence" value="ECO:0007669"/>
    <property type="project" value="UniProtKB-SubCell"/>
</dbReference>
<dbReference type="InterPro" id="IPR022712">
    <property type="entry name" value="Beta_Casp"/>
</dbReference>
<dbReference type="Proteomes" id="UP000188354">
    <property type="component" value="Chromosome LG09"/>
</dbReference>
<proteinExistence type="predicted"/>
<dbReference type="GO" id="GO:0034472">
    <property type="term" value="P:snRNA 3'-end processing"/>
    <property type="evidence" value="ECO:0007669"/>
    <property type="project" value="TreeGrafter"/>
</dbReference>
<comment type="subcellular location">
    <subcellularLocation>
        <location evidence="2">Cytoplasm</location>
    </subcellularLocation>
    <subcellularLocation>
        <location evidence="1">Nucleus</location>
    </subcellularLocation>
</comment>
<keyword evidence="4" id="KW-0539">Nucleus</keyword>
<evidence type="ECO:0000313" key="6">
    <source>
        <dbReference type="EMBL" id="OIW05231.1"/>
    </source>
</evidence>
<dbReference type="Pfam" id="PF10996">
    <property type="entry name" value="Beta-Casp"/>
    <property type="match status" value="1"/>
</dbReference>
<dbReference type="PANTHER" id="PTHR46094:SF1">
    <property type="entry name" value="INTEGRATOR COMPLEX SUBUNIT 9"/>
    <property type="match status" value="1"/>
</dbReference>
<dbReference type="Gene3D" id="3.60.15.10">
    <property type="entry name" value="Ribonuclease Z/Hydroxyacylglutathione hydrolase-like"/>
    <property type="match status" value="1"/>
</dbReference>
<protein>
    <recommendedName>
        <fullName evidence="5">Beta-Casp domain-containing protein</fullName>
    </recommendedName>
</protein>
<gene>
    <name evidence="6" type="ORF">TanjilG_21216</name>
</gene>
<keyword evidence="3" id="KW-0963">Cytoplasm</keyword>
<evidence type="ECO:0000259" key="5">
    <source>
        <dbReference type="SMART" id="SM01027"/>
    </source>
</evidence>
<dbReference type="PANTHER" id="PTHR46094">
    <property type="entry name" value="INTEGRATOR COMPLEX SUBUNIT 9"/>
    <property type="match status" value="1"/>
</dbReference>
<reference evidence="6 7" key="1">
    <citation type="journal article" date="2017" name="Plant Biotechnol. J.">
        <title>A comprehensive draft genome sequence for lupin (Lupinus angustifolius), an emerging health food: insights into plant-microbe interactions and legume evolution.</title>
        <authorList>
            <person name="Hane J.K."/>
            <person name="Ming Y."/>
            <person name="Kamphuis L.G."/>
            <person name="Nelson M.N."/>
            <person name="Garg G."/>
            <person name="Atkins C.A."/>
            <person name="Bayer P.E."/>
            <person name="Bravo A."/>
            <person name="Bringans S."/>
            <person name="Cannon S."/>
            <person name="Edwards D."/>
            <person name="Foley R."/>
            <person name="Gao L.L."/>
            <person name="Harrison M.J."/>
            <person name="Huang W."/>
            <person name="Hurgobin B."/>
            <person name="Li S."/>
            <person name="Liu C.W."/>
            <person name="McGrath A."/>
            <person name="Morahan G."/>
            <person name="Murray J."/>
            <person name="Weller J."/>
            <person name="Jian J."/>
            <person name="Singh K.B."/>
        </authorList>
    </citation>
    <scope>NUCLEOTIDE SEQUENCE [LARGE SCALE GENOMIC DNA]</scope>
    <source>
        <strain evidence="7">cv. Tanjil</strain>
        <tissue evidence="6">Whole plant</tissue>
    </source>
</reference>
<organism evidence="6 7">
    <name type="scientific">Lupinus angustifolius</name>
    <name type="common">Narrow-leaved blue lupine</name>
    <dbReference type="NCBI Taxonomy" id="3871"/>
    <lineage>
        <taxon>Eukaryota</taxon>
        <taxon>Viridiplantae</taxon>
        <taxon>Streptophyta</taxon>
        <taxon>Embryophyta</taxon>
        <taxon>Tracheophyta</taxon>
        <taxon>Spermatophyta</taxon>
        <taxon>Magnoliopsida</taxon>
        <taxon>eudicotyledons</taxon>
        <taxon>Gunneridae</taxon>
        <taxon>Pentapetalae</taxon>
        <taxon>rosids</taxon>
        <taxon>fabids</taxon>
        <taxon>Fabales</taxon>
        <taxon>Fabaceae</taxon>
        <taxon>Papilionoideae</taxon>
        <taxon>50 kb inversion clade</taxon>
        <taxon>genistoids sensu lato</taxon>
        <taxon>core genistoids</taxon>
        <taxon>Genisteae</taxon>
        <taxon>Lupinus</taxon>
    </lineage>
</organism>
<dbReference type="InterPro" id="IPR027074">
    <property type="entry name" value="Integrator_9su"/>
</dbReference>
<dbReference type="InterPro" id="IPR036866">
    <property type="entry name" value="RibonucZ/Hydroxyglut_hydro"/>
</dbReference>
<dbReference type="EMBL" id="CM007369">
    <property type="protein sequence ID" value="OIW05231.1"/>
    <property type="molecule type" value="Genomic_DNA"/>
</dbReference>
<dbReference type="SUPFAM" id="SSF56281">
    <property type="entry name" value="Metallo-hydrolase/oxidoreductase"/>
    <property type="match status" value="1"/>
</dbReference>
<name>A0A4P1R9H5_LUPAN</name>